<evidence type="ECO:0000313" key="2">
    <source>
        <dbReference type="Proteomes" id="UP000070089"/>
    </source>
</evidence>
<organism evidence="1 2">
    <name type="scientific">Giardia duodenalis assemblage B</name>
    <dbReference type="NCBI Taxonomy" id="1394984"/>
    <lineage>
        <taxon>Eukaryota</taxon>
        <taxon>Metamonada</taxon>
        <taxon>Diplomonadida</taxon>
        <taxon>Hexamitidae</taxon>
        <taxon>Giardiinae</taxon>
        <taxon>Giardia</taxon>
    </lineage>
</organism>
<dbReference type="Proteomes" id="UP000070089">
    <property type="component" value="Unassembled WGS sequence"/>
</dbReference>
<dbReference type="OrthoDB" id="10251566at2759"/>
<comment type="caution">
    <text evidence="1">The sequence shown here is derived from an EMBL/GenBank/DDBJ whole genome shotgun (WGS) entry which is preliminary data.</text>
</comment>
<gene>
    <name evidence="1" type="ORF">QR46_0246</name>
</gene>
<accession>A0A132P025</accession>
<sequence>MKVRVITPDAYGSRKSHHKLEVSEDSVSKISGHVYKGWIPKAYYKMTIPGIEHLQAKTRQKITSIPTTPPISGTTPLLWIADSDGAILGVDGLDERPDAFLVLVRSLTKDLFVQHWEDKAKRDAILLDGHDSSYIPFTFLRVSTLYLILDVHGHIYFYSESGKYIRTFSSIANPIVGITRVDRSNYWDNIDQSVIAISYMLGDVNFFIVNGERELTIYNCIQSGLFAPHRLAIKNGHLFIANRSSQYGIFNIRTRTAVYFGATIAPIVDICIASETGINTAFCLLTENSRLIVITPPIALSRKSTFSSSALTKDILRATTHTLIFGRSEECTPTSLAATYTNGLTTVFITTAGGHVYMRRLGILHEIDINGNAAAFKLDSDALSFVHVTRFPNLGPKANYSQLIMDALDQPRKSNEKAEAIQKLVQEASYQSHCYTIDEDIVLCSSLPGLSGYEESLNSVTILSEPQKDEIYWVSGVITSPSGLVIWFTLPFLWHNLGLDLKNN</sequence>
<reference evidence="1 2" key="1">
    <citation type="journal article" date="2015" name="Mol. Biochem. Parasitol.">
        <title>Identification of polymorphic genes for use in assemblage B genotyping assays through comparative genomics of multiple assemblage B Giardia duodenalis isolates.</title>
        <authorList>
            <person name="Wielinga C."/>
            <person name="Thompson R.C."/>
            <person name="Monis P."/>
            <person name="Ryan U."/>
        </authorList>
    </citation>
    <scope>NUCLEOTIDE SEQUENCE [LARGE SCALE GENOMIC DNA]</scope>
    <source>
        <strain evidence="1 2">BAH15c1</strain>
    </source>
</reference>
<name>A0A132P025_GIAIN</name>
<dbReference type="EMBL" id="JXTI01000004">
    <property type="protein sequence ID" value="KWX15664.1"/>
    <property type="molecule type" value="Genomic_DNA"/>
</dbReference>
<protein>
    <submittedName>
        <fullName evidence="1">Uncharacterized protein</fullName>
    </submittedName>
</protein>
<dbReference type="VEuPathDB" id="GiardiaDB:QR46_0246"/>
<proteinExistence type="predicted"/>
<evidence type="ECO:0000313" key="1">
    <source>
        <dbReference type="EMBL" id="KWX15664.1"/>
    </source>
</evidence>
<dbReference type="AlphaFoldDB" id="A0A132P025"/>